<evidence type="ECO:0000313" key="1">
    <source>
        <dbReference type="EMBL" id="EEG89211.1"/>
    </source>
</evidence>
<dbReference type="EMBL" id="ABVR01000041">
    <property type="protein sequence ID" value="EEG89211.1"/>
    <property type="molecule type" value="Genomic_DNA"/>
</dbReference>
<gene>
    <name evidence="1" type="ORF">COPCOM_02190</name>
</gene>
<comment type="caution">
    <text evidence="1">The sequence shown here is derived from an EMBL/GenBank/DDBJ whole genome shotgun (WGS) entry which is preliminary data.</text>
</comment>
<dbReference type="Proteomes" id="UP000003793">
    <property type="component" value="Unassembled WGS sequence"/>
</dbReference>
<protein>
    <submittedName>
        <fullName evidence="1">Uncharacterized protein</fullName>
    </submittedName>
</protein>
<name>C0BAT7_9FIRM</name>
<dbReference type="AlphaFoldDB" id="C0BAT7"/>
<proteinExistence type="predicted"/>
<reference evidence="1 2" key="2">
    <citation type="submission" date="2009-03" db="EMBL/GenBank/DDBJ databases">
        <title>Draft genome sequence of Coprococcus comes (ATCC 27758).</title>
        <authorList>
            <person name="Sudarsanam P."/>
            <person name="Ley R."/>
            <person name="Guruge J."/>
            <person name="Turnbaugh P.J."/>
            <person name="Mahowald M."/>
            <person name="Liep D."/>
            <person name="Gordon J."/>
        </authorList>
    </citation>
    <scope>NUCLEOTIDE SEQUENCE [LARGE SCALE GENOMIC DNA]</scope>
    <source>
        <strain evidence="1 2">ATCC 27758</strain>
    </source>
</reference>
<evidence type="ECO:0000313" key="2">
    <source>
        <dbReference type="Proteomes" id="UP000003793"/>
    </source>
</evidence>
<reference evidence="1 2" key="1">
    <citation type="submission" date="2009-02" db="EMBL/GenBank/DDBJ databases">
        <authorList>
            <person name="Fulton L."/>
            <person name="Clifton S."/>
            <person name="Fulton B."/>
            <person name="Xu J."/>
            <person name="Minx P."/>
            <person name="Pepin K.H."/>
            <person name="Johnson M."/>
            <person name="Bhonagiri V."/>
            <person name="Nash W.E."/>
            <person name="Mardis E.R."/>
            <person name="Wilson R.K."/>
        </authorList>
    </citation>
    <scope>NUCLEOTIDE SEQUENCE [LARGE SCALE GENOMIC DNA]</scope>
    <source>
        <strain evidence="1 2">ATCC 27758</strain>
    </source>
</reference>
<accession>C0BAT7</accession>
<organism evidence="1 2">
    <name type="scientific">Coprococcus comes ATCC 27758</name>
    <dbReference type="NCBI Taxonomy" id="470146"/>
    <lineage>
        <taxon>Bacteria</taxon>
        <taxon>Bacillati</taxon>
        <taxon>Bacillota</taxon>
        <taxon>Clostridia</taxon>
        <taxon>Lachnospirales</taxon>
        <taxon>Lachnospiraceae</taxon>
        <taxon>Coprococcus</taxon>
    </lineage>
</organism>
<sequence length="118" mass="13892">MIRNIFMKKRGGNEQVLQEYTELPVIYIYASQHRILDNALNLMNCKKDIYQIDLDKIKQNIKKVDASEDEMIIYVDTLVNDYGSSVDECLKYVKQELNYNKSELLGTDDMSNIYLLKR</sequence>
<dbReference type="HOGENOM" id="CLU_2069101_0_0_9"/>